<feature type="chain" id="PRO_5043540804" evidence="2">
    <location>
        <begin position="18"/>
        <end position="189"/>
    </location>
</feature>
<keyword evidence="4" id="KW-1185">Reference proteome</keyword>
<comment type="caution">
    <text evidence="3">The sequence shown here is derived from an EMBL/GenBank/DDBJ whole genome shotgun (WGS) entry which is preliminary data.</text>
</comment>
<keyword evidence="1" id="KW-1133">Transmembrane helix</keyword>
<name>A0AAV7AF04_ENGPU</name>
<proteinExistence type="predicted"/>
<organism evidence="3 4">
    <name type="scientific">Engystomops pustulosus</name>
    <name type="common">Tungara frog</name>
    <name type="synonym">Physalaemus pustulosus</name>
    <dbReference type="NCBI Taxonomy" id="76066"/>
    <lineage>
        <taxon>Eukaryota</taxon>
        <taxon>Metazoa</taxon>
        <taxon>Chordata</taxon>
        <taxon>Craniata</taxon>
        <taxon>Vertebrata</taxon>
        <taxon>Euteleostomi</taxon>
        <taxon>Amphibia</taxon>
        <taxon>Batrachia</taxon>
        <taxon>Anura</taxon>
        <taxon>Neobatrachia</taxon>
        <taxon>Hyloidea</taxon>
        <taxon>Leptodactylidae</taxon>
        <taxon>Leiuperinae</taxon>
        <taxon>Engystomops</taxon>
    </lineage>
</organism>
<feature type="transmembrane region" description="Helical" evidence="1">
    <location>
        <begin position="164"/>
        <end position="188"/>
    </location>
</feature>
<feature type="signal peptide" evidence="2">
    <location>
        <begin position="1"/>
        <end position="17"/>
    </location>
</feature>
<accession>A0AAV7AF04</accession>
<keyword evidence="1" id="KW-0812">Transmembrane</keyword>
<evidence type="ECO:0000313" key="3">
    <source>
        <dbReference type="EMBL" id="KAG8558708.1"/>
    </source>
</evidence>
<dbReference type="EMBL" id="WNYA01000008">
    <property type="protein sequence ID" value="KAG8558708.1"/>
    <property type="molecule type" value="Genomic_DNA"/>
</dbReference>
<evidence type="ECO:0000256" key="2">
    <source>
        <dbReference type="SAM" id="SignalP"/>
    </source>
</evidence>
<reference evidence="3" key="1">
    <citation type="thesis" date="2020" institute="ProQuest LLC" country="789 East Eisenhower Parkway, Ann Arbor, MI, USA">
        <title>Comparative Genomics and Chromosome Evolution.</title>
        <authorList>
            <person name="Mudd A.B."/>
        </authorList>
    </citation>
    <scope>NUCLEOTIDE SEQUENCE</scope>
    <source>
        <strain evidence="3">237g6f4</strain>
        <tissue evidence="3">Blood</tissue>
    </source>
</reference>
<dbReference type="Proteomes" id="UP000824782">
    <property type="component" value="Unassembled WGS sequence"/>
</dbReference>
<evidence type="ECO:0000256" key="1">
    <source>
        <dbReference type="SAM" id="Phobius"/>
    </source>
</evidence>
<keyword evidence="1" id="KW-0472">Membrane</keyword>
<gene>
    <name evidence="3" type="ORF">GDO81_017118</name>
</gene>
<evidence type="ECO:0000313" key="4">
    <source>
        <dbReference type="Proteomes" id="UP000824782"/>
    </source>
</evidence>
<sequence>MCVCGALCCASVCVLRASFVPVCCVRARCLCQVVVCAALFVCGVIGDCVVPLCVVCVRAVCASVCVVRAAVCEMARSCEVVLCVGVASGRCVSAVVWCVRRRVVQCGGSASCCASVVASVLCSVCPRCVVPVMCVRLCCDQVCCAALCCASVCRRRCADWPEGWMCAVLVGAVWMCAVVVTSGCVNAGL</sequence>
<keyword evidence="2" id="KW-0732">Signal</keyword>
<protein>
    <submittedName>
        <fullName evidence="3">Uncharacterized protein</fullName>
    </submittedName>
</protein>
<dbReference type="AlphaFoldDB" id="A0AAV7AF04"/>